<feature type="domain" description="Tyrosine-protein kinase ephrin type A/B receptor-like" evidence="2">
    <location>
        <begin position="182"/>
        <end position="217"/>
    </location>
</feature>
<evidence type="ECO:0000313" key="4">
    <source>
        <dbReference type="Proteomes" id="UP000604046"/>
    </source>
</evidence>
<dbReference type="PANTHER" id="PTHR46967">
    <property type="entry name" value="INSULIN-LIKE GROWTH FACTOR BINDING PROTEIN,N-TERMINAL"/>
    <property type="match status" value="1"/>
</dbReference>
<dbReference type="InterPro" id="IPR011641">
    <property type="entry name" value="Tyr-kin_ephrin_A/B_rcpt-like"/>
</dbReference>
<sequence>MSHQSALTGFSATEFGDLYRSKYKEDPPYQAVAAFAAIVSLGRAVELANSTEPAEVSAQLQALDIETLYGRVAFDEHGQIAMELKAVQVQEVGMPPVPVSPLGVAVAPLRLMPTMAERQCASEAPTVYGSDASGNCVRCPASSFSMWNTSTKLRRCIFCPAGSSLDEEGVCSFCAPGKVSITAGQRACTNCSEGYYADSVGQSRCRICPVGTFSGSSGLTQCTNCSAGTFNNEAAHTSCRNCTPGTISTEEAATHCDKCSLGQYAADNGMTSCSQCQAGFTTSSAGASGEEQCVCPKDSFRDGDSCVACGFLQTTLLEGALSSDACRLTDDAVWLVVSMTAAMLLFMAMGPALVLAYTKRIRRRLEEAEARQRAVLESKVKEGVDSITELAHPMVITRADTFLDISFEQIQMLHEGARDRGILTFLDSKASIQVHRKQHPRSRFVFLSYQWLSWNVHGPNEVQFEAMQKAVIQYADAMRLTPQEVYVWLDVLSIPQLLAVNSLFTYASAADSLIIIAPRSTHAETGEARYLTHPVARTRMEQIAHVTAHSIDTMGLARYAYDLDVPLPQCFMTKSRQGQNLTLADEFVGKETLVIPLLGVWFVLRSWMDQQSTEEEDHVSHPGASLVYRLMRDQMDSVFPKTFEFNTLRGSQQRAPWIDLKR</sequence>
<dbReference type="SUPFAM" id="SSF53822">
    <property type="entry name" value="Periplasmic binding protein-like I"/>
    <property type="match status" value="1"/>
</dbReference>
<dbReference type="Pfam" id="PF07699">
    <property type="entry name" value="Ephrin_rec_like"/>
    <property type="match status" value="2"/>
</dbReference>
<dbReference type="InterPro" id="IPR009030">
    <property type="entry name" value="Growth_fac_rcpt_cys_sf"/>
</dbReference>
<dbReference type="SUPFAM" id="SSF57184">
    <property type="entry name" value="Growth factor receptor domain"/>
    <property type="match status" value="1"/>
</dbReference>
<gene>
    <name evidence="3" type="ORF">SNAT2548_LOCUS19609</name>
</gene>
<keyword evidence="1" id="KW-0812">Transmembrane</keyword>
<dbReference type="EMBL" id="CAJNDS010002185">
    <property type="protein sequence ID" value="CAE7363133.1"/>
    <property type="molecule type" value="Genomic_DNA"/>
</dbReference>
<dbReference type="OrthoDB" id="411221at2759"/>
<protein>
    <recommendedName>
        <fullName evidence="2">Tyrosine-protein kinase ephrin type A/B receptor-like domain-containing protein</fullName>
    </recommendedName>
</protein>
<name>A0A812QAT2_9DINO</name>
<dbReference type="PANTHER" id="PTHR46967:SF2">
    <property type="entry name" value="SUSHI, VON WILLEBRAND FACTOR TYPE A, EGF AND PENTRAXIN DOMAIN-CONTAINING PROTEIN 1-LIKE"/>
    <property type="match status" value="1"/>
</dbReference>
<dbReference type="AlphaFoldDB" id="A0A812QAT2"/>
<comment type="caution">
    <text evidence="3">The sequence shown here is derived from an EMBL/GenBank/DDBJ whole genome shotgun (WGS) entry which is preliminary data.</text>
</comment>
<accession>A0A812QAT2</accession>
<dbReference type="SMART" id="SM01411">
    <property type="entry name" value="Ephrin_rec_like"/>
    <property type="match status" value="4"/>
</dbReference>
<dbReference type="Gene3D" id="3.40.50.2300">
    <property type="match status" value="1"/>
</dbReference>
<dbReference type="Gene3D" id="2.10.50.10">
    <property type="entry name" value="Tumor Necrosis Factor Receptor, subunit A, domain 2"/>
    <property type="match status" value="2"/>
</dbReference>
<organism evidence="3 4">
    <name type="scientific">Symbiodinium natans</name>
    <dbReference type="NCBI Taxonomy" id="878477"/>
    <lineage>
        <taxon>Eukaryota</taxon>
        <taxon>Sar</taxon>
        <taxon>Alveolata</taxon>
        <taxon>Dinophyceae</taxon>
        <taxon>Suessiales</taxon>
        <taxon>Symbiodiniaceae</taxon>
        <taxon>Symbiodinium</taxon>
    </lineage>
</organism>
<evidence type="ECO:0000259" key="2">
    <source>
        <dbReference type="Pfam" id="PF07699"/>
    </source>
</evidence>
<feature type="transmembrane region" description="Helical" evidence="1">
    <location>
        <begin position="332"/>
        <end position="357"/>
    </location>
</feature>
<evidence type="ECO:0000313" key="3">
    <source>
        <dbReference type="EMBL" id="CAE7363133.1"/>
    </source>
</evidence>
<feature type="domain" description="Tyrosine-protein kinase ephrin type A/B receptor-like" evidence="2">
    <location>
        <begin position="245"/>
        <end position="293"/>
    </location>
</feature>
<evidence type="ECO:0000256" key="1">
    <source>
        <dbReference type="SAM" id="Phobius"/>
    </source>
</evidence>
<proteinExistence type="predicted"/>
<reference evidence="3" key="1">
    <citation type="submission" date="2021-02" db="EMBL/GenBank/DDBJ databases">
        <authorList>
            <person name="Dougan E. K."/>
            <person name="Rhodes N."/>
            <person name="Thang M."/>
            <person name="Chan C."/>
        </authorList>
    </citation>
    <scope>NUCLEOTIDE SEQUENCE</scope>
</reference>
<keyword evidence="4" id="KW-1185">Reference proteome</keyword>
<keyword evidence="1" id="KW-1133">Transmembrane helix</keyword>
<dbReference type="Proteomes" id="UP000604046">
    <property type="component" value="Unassembled WGS sequence"/>
</dbReference>
<dbReference type="InterPro" id="IPR028082">
    <property type="entry name" value="Peripla_BP_I"/>
</dbReference>
<keyword evidence="1" id="KW-0472">Membrane</keyword>